<proteinExistence type="predicted"/>
<comment type="caution">
    <text evidence="2">The sequence shown here is derived from an EMBL/GenBank/DDBJ whole genome shotgun (WGS) entry which is preliminary data.</text>
</comment>
<gene>
    <name evidence="2" type="ORF">CWS01_14500</name>
</gene>
<feature type="transmembrane region" description="Helical" evidence="1">
    <location>
        <begin position="6"/>
        <end position="22"/>
    </location>
</feature>
<keyword evidence="1" id="KW-1133">Transmembrane helix</keyword>
<organism evidence="2 3">
    <name type="scientific">Niallia nealsonii</name>
    <dbReference type="NCBI Taxonomy" id="115979"/>
    <lineage>
        <taxon>Bacteria</taxon>
        <taxon>Bacillati</taxon>
        <taxon>Bacillota</taxon>
        <taxon>Bacilli</taxon>
        <taxon>Bacillales</taxon>
        <taxon>Bacillaceae</taxon>
        <taxon>Niallia</taxon>
    </lineage>
</organism>
<keyword evidence="1" id="KW-0472">Membrane</keyword>
<dbReference type="InterPro" id="IPR048147">
    <property type="entry name" value="CBO0543-like"/>
</dbReference>
<sequence length="122" mass="14675">MIKEALILIVSWIAVLFFIPKQSRKTAQISFLFCQAIAWIFEYIQVYFGFVEFPFREFNYATKMNFSLYYIVYPTAGVFFILWYPLKAGKIRIIAYYFIFGMIVPTYSFLLEKYSSLVHFRR</sequence>
<dbReference type="Proteomes" id="UP000233375">
    <property type="component" value="Unassembled WGS sequence"/>
</dbReference>
<evidence type="ECO:0000313" key="2">
    <source>
        <dbReference type="EMBL" id="PKG22889.1"/>
    </source>
</evidence>
<dbReference type="RefSeq" id="WP_101177910.1">
    <property type="nucleotide sequence ID" value="NZ_PISE01000031.1"/>
</dbReference>
<keyword evidence="1" id="KW-0812">Transmembrane</keyword>
<dbReference type="EMBL" id="PISE01000031">
    <property type="protein sequence ID" value="PKG22889.1"/>
    <property type="molecule type" value="Genomic_DNA"/>
</dbReference>
<dbReference type="OrthoDB" id="2664017at2"/>
<accession>A0A2N0Z062</accession>
<feature type="transmembrane region" description="Helical" evidence="1">
    <location>
        <begin position="68"/>
        <end position="86"/>
    </location>
</feature>
<dbReference type="NCBIfam" id="NF041644">
    <property type="entry name" value="CBO0543_fam"/>
    <property type="match status" value="1"/>
</dbReference>
<feature type="transmembrane region" description="Helical" evidence="1">
    <location>
        <begin position="93"/>
        <end position="111"/>
    </location>
</feature>
<evidence type="ECO:0000256" key="1">
    <source>
        <dbReference type="SAM" id="Phobius"/>
    </source>
</evidence>
<keyword evidence="3" id="KW-1185">Reference proteome</keyword>
<evidence type="ECO:0000313" key="3">
    <source>
        <dbReference type="Proteomes" id="UP000233375"/>
    </source>
</evidence>
<feature type="transmembrane region" description="Helical" evidence="1">
    <location>
        <begin position="29"/>
        <end position="48"/>
    </location>
</feature>
<dbReference type="AlphaFoldDB" id="A0A2N0Z062"/>
<name>A0A2N0Z062_9BACI</name>
<reference evidence="2 3" key="1">
    <citation type="journal article" date="2003" name="Int. J. Syst. Evol. Microbiol.">
        <title>Bacillus nealsonii sp. nov., isolated from a spacecraft-assembly facility, whose spores are gamma-radiation resistant.</title>
        <authorList>
            <person name="Venkateswaran K."/>
            <person name="Kempf M."/>
            <person name="Chen F."/>
            <person name="Satomi M."/>
            <person name="Nicholson W."/>
            <person name="Kern R."/>
        </authorList>
    </citation>
    <scope>NUCLEOTIDE SEQUENCE [LARGE SCALE GENOMIC DNA]</scope>
    <source>
        <strain evidence="2 3">FO-92</strain>
    </source>
</reference>
<protein>
    <submittedName>
        <fullName evidence="2">Uncharacterized protein</fullName>
    </submittedName>
</protein>